<dbReference type="AlphaFoldDB" id="A0A518AL57"/>
<keyword evidence="1" id="KW-0732">Signal</keyword>
<reference evidence="2 3" key="1">
    <citation type="submission" date="2019-02" db="EMBL/GenBank/DDBJ databases">
        <title>Deep-cultivation of Planctomycetes and their phenomic and genomic characterization uncovers novel biology.</title>
        <authorList>
            <person name="Wiegand S."/>
            <person name="Jogler M."/>
            <person name="Boedeker C."/>
            <person name="Pinto D."/>
            <person name="Vollmers J."/>
            <person name="Rivas-Marin E."/>
            <person name="Kohn T."/>
            <person name="Peeters S.H."/>
            <person name="Heuer A."/>
            <person name="Rast P."/>
            <person name="Oberbeckmann S."/>
            <person name="Bunk B."/>
            <person name="Jeske O."/>
            <person name="Meyerdierks A."/>
            <person name="Storesund J.E."/>
            <person name="Kallscheuer N."/>
            <person name="Luecker S."/>
            <person name="Lage O.M."/>
            <person name="Pohl T."/>
            <person name="Merkel B.J."/>
            <person name="Hornburger P."/>
            <person name="Mueller R.-W."/>
            <person name="Bruemmer F."/>
            <person name="Labrenz M."/>
            <person name="Spormann A.M."/>
            <person name="Op den Camp H."/>
            <person name="Overmann J."/>
            <person name="Amann R."/>
            <person name="Jetten M.S.M."/>
            <person name="Mascher T."/>
            <person name="Medema M.H."/>
            <person name="Devos D.P."/>
            <person name="Kaster A.-K."/>
            <person name="Ovreas L."/>
            <person name="Rohde M."/>
            <person name="Galperin M.Y."/>
            <person name="Jogler C."/>
        </authorList>
    </citation>
    <scope>NUCLEOTIDE SEQUENCE [LARGE SCALE GENOMIC DNA]</scope>
    <source>
        <strain evidence="2 3">Pan181</strain>
    </source>
</reference>
<dbReference type="KEGG" id="amuc:Pan181_16460"/>
<evidence type="ECO:0000256" key="1">
    <source>
        <dbReference type="SAM" id="SignalP"/>
    </source>
</evidence>
<protein>
    <recommendedName>
        <fullName evidence="4">Tetratricopeptide repeat protein</fullName>
    </recommendedName>
</protein>
<dbReference type="RefSeq" id="WP_145246316.1">
    <property type="nucleotide sequence ID" value="NZ_CP036278.1"/>
</dbReference>
<feature type="chain" id="PRO_5021754885" description="Tetratricopeptide repeat protein" evidence="1">
    <location>
        <begin position="28"/>
        <end position="145"/>
    </location>
</feature>
<feature type="signal peptide" evidence="1">
    <location>
        <begin position="1"/>
        <end position="27"/>
    </location>
</feature>
<sequence length="145" mass="15801" precursor="true">MTQLPRILFLCIAFVSLMSFIGCSGDAGDPNLRRSAEELHASGLQAFEQGDYQKAFDDLGMAAKGGLNPDLYSEALVYHAVAAVHLNQLDVAQADFEILDQGATNMDEVLAAKSFWAEKQGNKAQAKQFMQQAKQIDRQVKSFGG</sequence>
<evidence type="ECO:0000313" key="2">
    <source>
        <dbReference type="EMBL" id="QDU55457.1"/>
    </source>
</evidence>
<accession>A0A518AL57</accession>
<name>A0A518AL57_9BACT</name>
<dbReference type="PROSITE" id="PS51257">
    <property type="entry name" value="PROKAR_LIPOPROTEIN"/>
    <property type="match status" value="1"/>
</dbReference>
<keyword evidence="3" id="KW-1185">Reference proteome</keyword>
<dbReference type="InterPro" id="IPR011990">
    <property type="entry name" value="TPR-like_helical_dom_sf"/>
</dbReference>
<evidence type="ECO:0000313" key="3">
    <source>
        <dbReference type="Proteomes" id="UP000315750"/>
    </source>
</evidence>
<dbReference type="EMBL" id="CP036278">
    <property type="protein sequence ID" value="QDU55457.1"/>
    <property type="molecule type" value="Genomic_DNA"/>
</dbReference>
<dbReference type="Proteomes" id="UP000315750">
    <property type="component" value="Chromosome"/>
</dbReference>
<dbReference type="SUPFAM" id="SSF48452">
    <property type="entry name" value="TPR-like"/>
    <property type="match status" value="1"/>
</dbReference>
<organism evidence="2 3">
    <name type="scientific">Aeoliella mucimassa</name>
    <dbReference type="NCBI Taxonomy" id="2527972"/>
    <lineage>
        <taxon>Bacteria</taxon>
        <taxon>Pseudomonadati</taxon>
        <taxon>Planctomycetota</taxon>
        <taxon>Planctomycetia</taxon>
        <taxon>Pirellulales</taxon>
        <taxon>Lacipirellulaceae</taxon>
        <taxon>Aeoliella</taxon>
    </lineage>
</organism>
<dbReference type="Gene3D" id="1.25.40.10">
    <property type="entry name" value="Tetratricopeptide repeat domain"/>
    <property type="match status" value="1"/>
</dbReference>
<proteinExistence type="predicted"/>
<gene>
    <name evidence="2" type="ORF">Pan181_16460</name>
</gene>
<evidence type="ECO:0008006" key="4">
    <source>
        <dbReference type="Google" id="ProtNLM"/>
    </source>
</evidence>